<dbReference type="STRING" id="1447872.A0A1J9P583"/>
<dbReference type="InterPro" id="IPR036398">
    <property type="entry name" value="CA_dom_sf"/>
</dbReference>
<evidence type="ECO:0000256" key="1">
    <source>
        <dbReference type="ARBA" id="ARBA00001947"/>
    </source>
</evidence>
<dbReference type="InterPro" id="IPR001148">
    <property type="entry name" value="CA_dom"/>
</dbReference>
<evidence type="ECO:0000313" key="12">
    <source>
        <dbReference type="Proteomes" id="UP000182235"/>
    </source>
</evidence>
<evidence type="ECO:0000256" key="8">
    <source>
        <dbReference type="ARBA" id="ARBA00048348"/>
    </source>
</evidence>
<dbReference type="GO" id="GO:0004089">
    <property type="term" value="F:carbonate dehydratase activity"/>
    <property type="evidence" value="ECO:0007669"/>
    <property type="project" value="UniProtKB-UniRule"/>
</dbReference>
<evidence type="ECO:0000256" key="4">
    <source>
        <dbReference type="ARBA" id="ARBA00012925"/>
    </source>
</evidence>
<dbReference type="PROSITE" id="PS51144">
    <property type="entry name" value="ALPHA_CA_2"/>
    <property type="match status" value="1"/>
</dbReference>
<dbReference type="PANTHER" id="PTHR18952:SF265">
    <property type="entry name" value="CARBONIC ANHYDRASE"/>
    <property type="match status" value="1"/>
</dbReference>
<organism evidence="11 12">
    <name type="scientific">Emergomyces pasteurianus Ep9510</name>
    <dbReference type="NCBI Taxonomy" id="1447872"/>
    <lineage>
        <taxon>Eukaryota</taxon>
        <taxon>Fungi</taxon>
        <taxon>Dikarya</taxon>
        <taxon>Ascomycota</taxon>
        <taxon>Pezizomycotina</taxon>
        <taxon>Eurotiomycetes</taxon>
        <taxon>Eurotiomycetidae</taxon>
        <taxon>Onygenales</taxon>
        <taxon>Ajellomycetaceae</taxon>
        <taxon>Emergomyces</taxon>
    </lineage>
</organism>
<dbReference type="SUPFAM" id="SSF51069">
    <property type="entry name" value="Carbonic anhydrase"/>
    <property type="match status" value="1"/>
</dbReference>
<dbReference type="Proteomes" id="UP000182235">
    <property type="component" value="Unassembled WGS sequence"/>
</dbReference>
<keyword evidence="5 9" id="KW-0479">Metal-binding</keyword>
<comment type="caution">
    <text evidence="11">The sequence shown here is derived from an EMBL/GenBank/DDBJ whole genome shotgun (WGS) entry which is preliminary data.</text>
</comment>
<dbReference type="CDD" id="cd03124">
    <property type="entry name" value="alpha_CA_prokaryotic_like"/>
    <property type="match status" value="1"/>
</dbReference>
<evidence type="ECO:0000256" key="7">
    <source>
        <dbReference type="ARBA" id="ARBA00023239"/>
    </source>
</evidence>
<dbReference type="Pfam" id="PF00194">
    <property type="entry name" value="Carb_anhydrase"/>
    <property type="match status" value="1"/>
</dbReference>
<dbReference type="PANTHER" id="PTHR18952">
    <property type="entry name" value="CARBONIC ANHYDRASE"/>
    <property type="match status" value="1"/>
</dbReference>
<dbReference type="Gene3D" id="3.10.200.10">
    <property type="entry name" value="Alpha carbonic anhydrase"/>
    <property type="match status" value="1"/>
</dbReference>
<dbReference type="EC" id="4.2.1.1" evidence="4 9"/>
<evidence type="ECO:0000256" key="3">
    <source>
        <dbReference type="ARBA" id="ARBA00010718"/>
    </source>
</evidence>
<gene>
    <name evidence="11" type="ORF">AJ78_07896</name>
</gene>
<protein>
    <recommendedName>
        <fullName evidence="4 9">Carbonic anhydrase</fullName>
        <ecNumber evidence="4 9">4.2.1.1</ecNumber>
    </recommendedName>
</protein>
<dbReference type="InterPro" id="IPR041891">
    <property type="entry name" value="Alpha_CA_prokaryot-like"/>
</dbReference>
<dbReference type="InterPro" id="IPR018338">
    <property type="entry name" value="Carbonic_anhydrase_a-class_CS"/>
</dbReference>
<evidence type="ECO:0000256" key="5">
    <source>
        <dbReference type="ARBA" id="ARBA00022723"/>
    </source>
</evidence>
<keyword evidence="9" id="KW-0732">Signal</keyword>
<comment type="cofactor">
    <cofactor evidence="1 9">
        <name>Zn(2+)</name>
        <dbReference type="ChEBI" id="CHEBI:29105"/>
    </cofactor>
</comment>
<feature type="signal peptide" evidence="9">
    <location>
        <begin position="1"/>
        <end position="19"/>
    </location>
</feature>
<feature type="domain" description="Alpha-carbonic anhydrase" evidence="10">
    <location>
        <begin position="40"/>
        <end position="271"/>
    </location>
</feature>
<proteinExistence type="inferred from homology"/>
<comment type="function">
    <text evidence="2 9">Reversible hydration of carbon dioxide.</text>
</comment>
<dbReference type="SMART" id="SM01057">
    <property type="entry name" value="Carb_anhydrase"/>
    <property type="match status" value="1"/>
</dbReference>
<dbReference type="PROSITE" id="PS00162">
    <property type="entry name" value="ALPHA_CA_1"/>
    <property type="match status" value="1"/>
</dbReference>
<evidence type="ECO:0000256" key="2">
    <source>
        <dbReference type="ARBA" id="ARBA00002904"/>
    </source>
</evidence>
<evidence type="ECO:0000313" key="11">
    <source>
        <dbReference type="EMBL" id="OJD11302.1"/>
    </source>
</evidence>
<dbReference type="InterPro" id="IPR023561">
    <property type="entry name" value="Carbonic_anhydrase_a-class"/>
</dbReference>
<dbReference type="EMBL" id="LGRN01000570">
    <property type="protein sequence ID" value="OJD11302.1"/>
    <property type="molecule type" value="Genomic_DNA"/>
</dbReference>
<evidence type="ECO:0000259" key="10">
    <source>
        <dbReference type="PROSITE" id="PS51144"/>
    </source>
</evidence>
<accession>A0A1J9P583</accession>
<reference evidence="11 12" key="1">
    <citation type="submission" date="2015-07" db="EMBL/GenBank/DDBJ databases">
        <title>Emmonsia species relationships and genome sequence.</title>
        <authorList>
            <consortium name="The Broad Institute Genomics Platform"/>
            <person name="Cuomo C.A."/>
            <person name="Munoz J.F."/>
            <person name="Imamovic A."/>
            <person name="Priest M.E."/>
            <person name="Young S."/>
            <person name="Clay O.K."/>
            <person name="McEwen J.G."/>
        </authorList>
    </citation>
    <scope>NUCLEOTIDE SEQUENCE [LARGE SCALE GENOMIC DNA]</scope>
    <source>
        <strain evidence="11 12">UAMH 9510</strain>
    </source>
</reference>
<keyword evidence="6 9" id="KW-0862">Zinc</keyword>
<dbReference type="GO" id="GO:0008270">
    <property type="term" value="F:zinc ion binding"/>
    <property type="evidence" value="ECO:0007669"/>
    <property type="project" value="UniProtKB-UniRule"/>
</dbReference>
<comment type="similarity">
    <text evidence="3 9">Belongs to the alpha-carbonic anhydrase family.</text>
</comment>
<dbReference type="AlphaFoldDB" id="A0A1J9P583"/>
<evidence type="ECO:0000256" key="6">
    <source>
        <dbReference type="ARBA" id="ARBA00022833"/>
    </source>
</evidence>
<keyword evidence="12" id="KW-1185">Reference proteome</keyword>
<evidence type="ECO:0000256" key="9">
    <source>
        <dbReference type="RuleBase" id="RU367011"/>
    </source>
</evidence>
<comment type="catalytic activity">
    <reaction evidence="8 9">
        <text>hydrogencarbonate + H(+) = CO2 + H2O</text>
        <dbReference type="Rhea" id="RHEA:10748"/>
        <dbReference type="ChEBI" id="CHEBI:15377"/>
        <dbReference type="ChEBI" id="CHEBI:15378"/>
        <dbReference type="ChEBI" id="CHEBI:16526"/>
        <dbReference type="ChEBI" id="CHEBI:17544"/>
        <dbReference type="EC" id="4.2.1.1"/>
    </reaction>
</comment>
<dbReference type="OrthoDB" id="429145at2759"/>
<sequence length="301" mass="32172">MLPLAFGALVLLNARSVLSSCAHGTYLHRRVTDGDPIEALKFGYGASDGPTNWHALSPDFVLCGIGRSQSPIDIGRTISQVPVGYLSMDIPIQDVKFENLGTTVEVLLEGKTVINGREYLLQQFHFHVPSEHVIYGEQYAAEIHFVHAASDNNEDIAVVALMVQATSCDSVPSLNTLISNINQITSRGSLVDIRKLNATDMASLINSLPLFSYTGSLTTPPCTEGIPFYILSQAVPMHIDVLNSLKTVIGHNSRFLQNNSPTGENSIVAACRALPPDAQNDGKPAAVASPAFCPGASAKSS</sequence>
<feature type="chain" id="PRO_5025097672" description="Carbonic anhydrase" evidence="9">
    <location>
        <begin position="20"/>
        <end position="301"/>
    </location>
</feature>
<keyword evidence="7 9" id="KW-0456">Lyase</keyword>
<name>A0A1J9P583_9EURO</name>